<dbReference type="Gene3D" id="3.80.10.10">
    <property type="entry name" value="Ribonuclease Inhibitor"/>
    <property type="match status" value="1"/>
</dbReference>
<gene>
    <name evidence="1" type="primary">Nlrp3-006</name>
</gene>
<reference evidence="1" key="1">
    <citation type="submission" date="2020-04" db="EMBL/GenBank/DDBJ databases">
        <authorList>
            <person name="Neveu A P."/>
        </authorList>
    </citation>
    <scope>NUCLEOTIDE SEQUENCE</scope>
    <source>
        <tissue evidence="1">Whole embryo</tissue>
    </source>
</reference>
<dbReference type="Pfam" id="PF13516">
    <property type="entry name" value="LRR_6"/>
    <property type="match status" value="2"/>
</dbReference>
<accession>A0A6F9DLQ2</accession>
<evidence type="ECO:0000313" key="1">
    <source>
        <dbReference type="EMBL" id="CAB3264374.1"/>
    </source>
</evidence>
<dbReference type="AlphaFoldDB" id="A0A6F9DLQ2"/>
<sequence>MDLLNLSGNKVGNEGAKSLATSLDKIKKLILLMCNITGQGVLELATKAKELEHKMDLLDLSENEVGEEAVQALSLCKGKVDKLKLQFCEISVHQKEQLKDMDVEY</sequence>
<dbReference type="SUPFAM" id="SSF52047">
    <property type="entry name" value="RNI-like"/>
    <property type="match status" value="1"/>
</dbReference>
<organism evidence="1">
    <name type="scientific">Phallusia mammillata</name>
    <dbReference type="NCBI Taxonomy" id="59560"/>
    <lineage>
        <taxon>Eukaryota</taxon>
        <taxon>Metazoa</taxon>
        <taxon>Chordata</taxon>
        <taxon>Tunicata</taxon>
        <taxon>Ascidiacea</taxon>
        <taxon>Phlebobranchia</taxon>
        <taxon>Ascidiidae</taxon>
        <taxon>Phallusia</taxon>
    </lineage>
</organism>
<dbReference type="EMBL" id="LR788512">
    <property type="protein sequence ID" value="CAB3264374.1"/>
    <property type="molecule type" value="mRNA"/>
</dbReference>
<dbReference type="InterPro" id="IPR032675">
    <property type="entry name" value="LRR_dom_sf"/>
</dbReference>
<dbReference type="InterPro" id="IPR001611">
    <property type="entry name" value="Leu-rich_rpt"/>
</dbReference>
<proteinExistence type="evidence at transcript level"/>
<protein>
    <submittedName>
        <fullName evidence="1">NACHT, LRR and PYD domains-containing protein 3-like</fullName>
    </submittedName>
</protein>
<name>A0A6F9DLQ2_9ASCI</name>